<reference evidence="1 2" key="1">
    <citation type="submission" date="2018-07" db="EMBL/GenBank/DDBJ databases">
        <title>Bacillus sp. YLB-04 draft genome sequence.</title>
        <authorList>
            <person name="Yu L."/>
            <person name="Tang X."/>
        </authorList>
    </citation>
    <scope>NUCLEOTIDE SEQUENCE [LARGE SCALE GENOMIC DNA]</scope>
    <source>
        <strain evidence="1 2">YLB-04</strain>
    </source>
</reference>
<dbReference type="OrthoDB" id="9768329at2"/>
<dbReference type="Proteomes" id="UP000257144">
    <property type="component" value="Unassembled WGS sequence"/>
</dbReference>
<dbReference type="EMBL" id="QNQT01000034">
    <property type="protein sequence ID" value="RDU34616.1"/>
    <property type="molecule type" value="Genomic_DNA"/>
</dbReference>
<organism evidence="1 2">
    <name type="scientific">Neobacillus piezotolerans</name>
    <dbReference type="NCBI Taxonomy" id="2259171"/>
    <lineage>
        <taxon>Bacteria</taxon>
        <taxon>Bacillati</taxon>
        <taxon>Bacillota</taxon>
        <taxon>Bacilli</taxon>
        <taxon>Bacillales</taxon>
        <taxon>Bacillaceae</taxon>
        <taxon>Neobacillus</taxon>
    </lineage>
</organism>
<comment type="caution">
    <text evidence="1">The sequence shown here is derived from an EMBL/GenBank/DDBJ whole genome shotgun (WGS) entry which is preliminary data.</text>
</comment>
<gene>
    <name evidence="1" type="ORF">DRW41_22580</name>
</gene>
<evidence type="ECO:0000313" key="1">
    <source>
        <dbReference type="EMBL" id="RDU34616.1"/>
    </source>
</evidence>
<sequence length="31" mass="3437">MILAAILLKLGGYGLIRFIPLCISKINKINH</sequence>
<protein>
    <submittedName>
        <fullName evidence="1">Uncharacterized protein</fullName>
    </submittedName>
</protein>
<proteinExistence type="predicted"/>
<accession>A0A3D8GKI0</accession>
<name>A0A3D8GKI0_9BACI</name>
<evidence type="ECO:0000313" key="2">
    <source>
        <dbReference type="Proteomes" id="UP000257144"/>
    </source>
</evidence>
<dbReference type="AlphaFoldDB" id="A0A3D8GKI0"/>
<keyword evidence="2" id="KW-1185">Reference proteome</keyword>